<keyword evidence="1" id="KW-1133">Transmembrane helix</keyword>
<keyword evidence="3" id="KW-1185">Reference proteome</keyword>
<evidence type="ECO:0000256" key="1">
    <source>
        <dbReference type="SAM" id="Phobius"/>
    </source>
</evidence>
<dbReference type="Proteomes" id="UP001596523">
    <property type="component" value="Unassembled WGS sequence"/>
</dbReference>
<sequence length="103" mass="10783">MPEAPADSPRGGRGRIHARVCGLLGLAGLMAVAWVDTWADARIAHAALVVWAAAGIGVFVGGIIVECGAPGLTARTPRLRAKAYDLRAHAQELDHARVHSTSR</sequence>
<evidence type="ECO:0000313" key="2">
    <source>
        <dbReference type="EMBL" id="MFC7308027.1"/>
    </source>
</evidence>
<comment type="caution">
    <text evidence="2">The sequence shown here is derived from an EMBL/GenBank/DDBJ whole genome shotgun (WGS) entry which is preliminary data.</text>
</comment>
<reference evidence="3" key="1">
    <citation type="journal article" date="2019" name="Int. J. Syst. Evol. Microbiol.">
        <title>The Global Catalogue of Microorganisms (GCM) 10K type strain sequencing project: providing services to taxonomists for standard genome sequencing and annotation.</title>
        <authorList>
            <consortium name="The Broad Institute Genomics Platform"/>
            <consortium name="The Broad Institute Genome Sequencing Center for Infectious Disease"/>
            <person name="Wu L."/>
            <person name="Ma J."/>
        </authorList>
    </citation>
    <scope>NUCLEOTIDE SEQUENCE [LARGE SCALE GENOMIC DNA]</scope>
    <source>
        <strain evidence="3">SYNS20</strain>
    </source>
</reference>
<organism evidence="2 3">
    <name type="scientific">Streptomyces monticola</name>
    <dbReference type="NCBI Taxonomy" id="2666263"/>
    <lineage>
        <taxon>Bacteria</taxon>
        <taxon>Bacillati</taxon>
        <taxon>Actinomycetota</taxon>
        <taxon>Actinomycetes</taxon>
        <taxon>Kitasatosporales</taxon>
        <taxon>Streptomycetaceae</taxon>
        <taxon>Streptomyces</taxon>
    </lineage>
</organism>
<keyword evidence="1" id="KW-0812">Transmembrane</keyword>
<feature type="transmembrane region" description="Helical" evidence="1">
    <location>
        <begin position="16"/>
        <end position="35"/>
    </location>
</feature>
<gene>
    <name evidence="2" type="ORF">ACFQVC_27830</name>
</gene>
<proteinExistence type="predicted"/>
<feature type="transmembrane region" description="Helical" evidence="1">
    <location>
        <begin position="47"/>
        <end position="72"/>
    </location>
</feature>
<accession>A0ABW2JQL6</accession>
<protein>
    <submittedName>
        <fullName evidence="2">Uncharacterized protein</fullName>
    </submittedName>
</protein>
<evidence type="ECO:0000313" key="3">
    <source>
        <dbReference type="Proteomes" id="UP001596523"/>
    </source>
</evidence>
<name>A0ABW2JQL6_9ACTN</name>
<keyword evidence="1" id="KW-0472">Membrane</keyword>
<dbReference type="EMBL" id="JBHTCF010000013">
    <property type="protein sequence ID" value="MFC7308027.1"/>
    <property type="molecule type" value="Genomic_DNA"/>
</dbReference>